<reference evidence="3 4" key="1">
    <citation type="submission" date="2018-10" db="EMBL/GenBank/DDBJ databases">
        <title>A high-quality apple genome assembly.</title>
        <authorList>
            <person name="Hu J."/>
        </authorList>
    </citation>
    <scope>NUCLEOTIDE SEQUENCE [LARGE SCALE GENOMIC DNA]</scope>
    <source>
        <strain evidence="4">cv. HFTH1</strain>
        <tissue evidence="3">Young leaf</tissue>
    </source>
</reference>
<feature type="domain" description="FH2" evidence="2">
    <location>
        <begin position="1"/>
        <end position="108"/>
    </location>
</feature>
<dbReference type="PANTHER" id="PTHR23213">
    <property type="entry name" value="FORMIN-RELATED"/>
    <property type="match status" value="1"/>
</dbReference>
<comment type="caution">
    <text evidence="3">The sequence shown here is derived from an EMBL/GenBank/DDBJ whole genome shotgun (WGS) entry which is preliminary data.</text>
</comment>
<dbReference type="GO" id="GO:0051015">
    <property type="term" value="F:actin filament binding"/>
    <property type="evidence" value="ECO:0007669"/>
    <property type="project" value="InterPro"/>
</dbReference>
<evidence type="ECO:0000313" key="4">
    <source>
        <dbReference type="Proteomes" id="UP000290289"/>
    </source>
</evidence>
<accession>A0A498JKM7</accession>
<dbReference type="AlphaFoldDB" id="A0A498JKM7"/>
<comment type="similarity">
    <text evidence="1">Belongs to the formin-like family. Class-I subfamily.</text>
</comment>
<dbReference type="SUPFAM" id="SSF101447">
    <property type="entry name" value="Formin homology 2 domain (FH2 domain)"/>
    <property type="match status" value="1"/>
</dbReference>
<evidence type="ECO:0000256" key="1">
    <source>
        <dbReference type="ARBA" id="ARBA00025793"/>
    </source>
</evidence>
<dbReference type="PANTHER" id="PTHR23213:SF273">
    <property type="entry name" value="FORMIN-LIKE PROTEIN"/>
    <property type="match status" value="1"/>
</dbReference>
<dbReference type="InterPro" id="IPR042201">
    <property type="entry name" value="FH2_Formin_sf"/>
</dbReference>
<sequence>MLFIENYDPEVVHLKESFQTLEIGCKELRTRRLFLKLLEAILKAGNRGNTQGFNLSALLKLSDIKSTDGNAALLHFVVEQVAQSEGRGFVINQNRSFGRNSTRSKKPN</sequence>
<organism evidence="3 4">
    <name type="scientific">Malus domestica</name>
    <name type="common">Apple</name>
    <name type="synonym">Pyrus malus</name>
    <dbReference type="NCBI Taxonomy" id="3750"/>
    <lineage>
        <taxon>Eukaryota</taxon>
        <taxon>Viridiplantae</taxon>
        <taxon>Streptophyta</taxon>
        <taxon>Embryophyta</taxon>
        <taxon>Tracheophyta</taxon>
        <taxon>Spermatophyta</taxon>
        <taxon>Magnoliopsida</taxon>
        <taxon>eudicotyledons</taxon>
        <taxon>Gunneridae</taxon>
        <taxon>Pentapetalae</taxon>
        <taxon>rosids</taxon>
        <taxon>fabids</taxon>
        <taxon>Rosales</taxon>
        <taxon>Rosaceae</taxon>
        <taxon>Amygdaloideae</taxon>
        <taxon>Maleae</taxon>
        <taxon>Malus</taxon>
    </lineage>
</organism>
<dbReference type="EMBL" id="RDQH01000332">
    <property type="protein sequence ID" value="RXH96278.1"/>
    <property type="molecule type" value="Genomic_DNA"/>
</dbReference>
<keyword evidence="4" id="KW-1185">Reference proteome</keyword>
<dbReference type="Proteomes" id="UP000290289">
    <property type="component" value="Chromosome 6"/>
</dbReference>
<protein>
    <recommendedName>
        <fullName evidence="2">FH2 domain-containing protein</fullName>
    </recommendedName>
</protein>
<dbReference type="InterPro" id="IPR015425">
    <property type="entry name" value="FH2_Formin"/>
</dbReference>
<dbReference type="InterPro" id="IPR027643">
    <property type="entry name" value="Formin-like_plant"/>
</dbReference>
<dbReference type="PROSITE" id="PS51444">
    <property type="entry name" value="FH2"/>
    <property type="match status" value="1"/>
</dbReference>
<name>A0A498JKM7_MALDO</name>
<dbReference type="STRING" id="3750.A0A498JKM7"/>
<dbReference type="Gene3D" id="1.20.58.2220">
    <property type="entry name" value="Formin, FH2 domain"/>
    <property type="match status" value="1"/>
</dbReference>
<proteinExistence type="inferred from homology"/>
<evidence type="ECO:0000313" key="3">
    <source>
        <dbReference type="EMBL" id="RXH96278.1"/>
    </source>
</evidence>
<dbReference type="Pfam" id="PF02181">
    <property type="entry name" value="FH2"/>
    <property type="match status" value="1"/>
</dbReference>
<gene>
    <name evidence="3" type="ORF">DVH24_008782</name>
</gene>
<evidence type="ECO:0000259" key="2">
    <source>
        <dbReference type="PROSITE" id="PS51444"/>
    </source>
</evidence>
<dbReference type="GO" id="GO:0045010">
    <property type="term" value="P:actin nucleation"/>
    <property type="evidence" value="ECO:0007669"/>
    <property type="project" value="InterPro"/>
</dbReference>